<dbReference type="EMBL" id="JAGIOI010000001">
    <property type="protein sequence ID" value="MBP2413614.1"/>
    <property type="molecule type" value="Genomic_DNA"/>
</dbReference>
<dbReference type="InterPro" id="IPR001173">
    <property type="entry name" value="Glyco_trans_2-like"/>
</dbReference>
<dbReference type="PANTHER" id="PTHR43646">
    <property type="entry name" value="GLYCOSYLTRANSFERASE"/>
    <property type="match status" value="1"/>
</dbReference>
<evidence type="ECO:0000313" key="12">
    <source>
        <dbReference type="Proteomes" id="UP000711614"/>
    </source>
</evidence>
<organism evidence="11 12">
    <name type="scientific">Arthrobacter stackebrandtii</name>
    <dbReference type="NCBI Taxonomy" id="272161"/>
    <lineage>
        <taxon>Bacteria</taxon>
        <taxon>Bacillati</taxon>
        <taxon>Actinomycetota</taxon>
        <taxon>Actinomycetes</taxon>
        <taxon>Micrococcales</taxon>
        <taxon>Micrococcaceae</taxon>
        <taxon>Arthrobacter</taxon>
    </lineage>
</organism>
<protein>
    <recommendedName>
        <fullName evidence="9">4,4'-diaponeurosporenoate glycosyltransferase</fullName>
    </recommendedName>
</protein>
<comment type="similarity">
    <text evidence="8">Belongs to the glycosyltransferase 2 family. CrtQ subfamily.</text>
</comment>
<evidence type="ECO:0000256" key="5">
    <source>
        <dbReference type="ARBA" id="ARBA00023136"/>
    </source>
</evidence>
<dbReference type="RefSeq" id="WP_209681040.1">
    <property type="nucleotide sequence ID" value="NZ_JAGIOI010000001.1"/>
</dbReference>
<dbReference type="Gene3D" id="3.90.550.10">
    <property type="entry name" value="Spore Coat Polysaccharide Biosynthesis Protein SpsA, Chain A"/>
    <property type="match status" value="1"/>
</dbReference>
<keyword evidence="4" id="KW-0808">Transferase</keyword>
<keyword evidence="12" id="KW-1185">Reference proteome</keyword>
<keyword evidence="3" id="KW-0328">Glycosyltransferase</keyword>
<comment type="pathway">
    <text evidence="7">Carotenoid biosynthesis; staphyloxanthin biosynthesis; staphyloxanthin from farnesyl diphosphate: step 4/5.</text>
</comment>
<evidence type="ECO:0000256" key="4">
    <source>
        <dbReference type="ARBA" id="ARBA00022679"/>
    </source>
</evidence>
<reference evidence="11 12" key="1">
    <citation type="submission" date="2021-03" db="EMBL/GenBank/DDBJ databases">
        <title>Sequencing the genomes of 1000 actinobacteria strains.</title>
        <authorList>
            <person name="Klenk H.-P."/>
        </authorList>
    </citation>
    <scope>NUCLEOTIDE SEQUENCE [LARGE SCALE GENOMIC DNA]</scope>
    <source>
        <strain evidence="11 12">DSM 16005</strain>
    </source>
</reference>
<feature type="domain" description="Glycosyltransferase 2-like" evidence="10">
    <location>
        <begin position="9"/>
        <end position="120"/>
    </location>
</feature>
<proteinExistence type="inferred from homology"/>
<dbReference type="CDD" id="cd00761">
    <property type="entry name" value="Glyco_tranf_GTA_type"/>
    <property type="match status" value="1"/>
</dbReference>
<dbReference type="Pfam" id="PF00535">
    <property type="entry name" value="Glycos_transf_2"/>
    <property type="match status" value="1"/>
</dbReference>
<name>A0ABS4YXZ9_9MICC</name>
<comment type="caution">
    <text evidence="11">The sequence shown here is derived from an EMBL/GenBank/DDBJ whole genome shotgun (WGS) entry which is preliminary data.</text>
</comment>
<keyword evidence="5" id="KW-0472">Membrane</keyword>
<dbReference type="Proteomes" id="UP000711614">
    <property type="component" value="Unassembled WGS sequence"/>
</dbReference>
<evidence type="ECO:0000259" key="10">
    <source>
        <dbReference type="Pfam" id="PF00535"/>
    </source>
</evidence>
<comment type="function">
    <text evidence="6">Catalyzes the glycosylation of 4,4'-diaponeurosporenoate, i.e. the esterification of glucose at the C1'' position with the carboxyl group of 4,4'-diaponeurosporenic acid, to form glycosyl-4,4'-diaponeurosporenoate. This is a step in the biosynthesis of staphyloxanthin, an orange pigment present in most staphylococci strains.</text>
</comment>
<evidence type="ECO:0000313" key="11">
    <source>
        <dbReference type="EMBL" id="MBP2413614.1"/>
    </source>
</evidence>
<comment type="subcellular location">
    <subcellularLocation>
        <location evidence="1">Cell membrane</location>
    </subcellularLocation>
</comment>
<evidence type="ECO:0000256" key="2">
    <source>
        <dbReference type="ARBA" id="ARBA00022475"/>
    </source>
</evidence>
<sequence>MARKTTIAVVIPSRNDAGMLAVCLAHLARQSRPADRVIVVDNGSPDNTAEVCAAAGVERIPWPEPGVAGASARGFDAAGTDIIARVDADSRPGPDWLARVEADLSDAGPLALVTGPGDFYGGPRLVCWLGRTLYLGGYFHVVGLLLGHCPVFGSNYAMAAGVWSKLGPDVTRDDPGVLDDLEISYLLRPEMPVIFDPLLRMPVSARPFATWATLGRRLAMAWLTFRQLFAAENPLERRRTRVRWVRAHQK</sequence>
<keyword evidence="2" id="KW-1003">Cell membrane</keyword>
<evidence type="ECO:0000256" key="9">
    <source>
        <dbReference type="ARBA" id="ARBA00040345"/>
    </source>
</evidence>
<evidence type="ECO:0000256" key="3">
    <source>
        <dbReference type="ARBA" id="ARBA00022676"/>
    </source>
</evidence>
<evidence type="ECO:0000256" key="7">
    <source>
        <dbReference type="ARBA" id="ARBA00037904"/>
    </source>
</evidence>
<evidence type="ECO:0000256" key="6">
    <source>
        <dbReference type="ARBA" id="ARBA00037281"/>
    </source>
</evidence>
<accession>A0ABS4YXZ9</accession>
<evidence type="ECO:0000256" key="8">
    <source>
        <dbReference type="ARBA" id="ARBA00038120"/>
    </source>
</evidence>
<dbReference type="InterPro" id="IPR029044">
    <property type="entry name" value="Nucleotide-diphossugar_trans"/>
</dbReference>
<evidence type="ECO:0000256" key="1">
    <source>
        <dbReference type="ARBA" id="ARBA00004236"/>
    </source>
</evidence>
<dbReference type="PANTHER" id="PTHR43646:SF2">
    <property type="entry name" value="GLYCOSYLTRANSFERASE 2-LIKE DOMAIN-CONTAINING PROTEIN"/>
    <property type="match status" value="1"/>
</dbReference>
<gene>
    <name evidence="11" type="ORF">JOF48_002413</name>
</gene>
<dbReference type="SUPFAM" id="SSF53448">
    <property type="entry name" value="Nucleotide-diphospho-sugar transferases"/>
    <property type="match status" value="1"/>
</dbReference>